<dbReference type="AlphaFoldDB" id="A0A0E0IA26"/>
<reference evidence="1" key="2">
    <citation type="submission" date="2018-04" db="EMBL/GenBank/DDBJ databases">
        <title>OnivRS2 (Oryza nivara Reference Sequence Version 2).</title>
        <authorList>
            <person name="Zhang J."/>
            <person name="Kudrna D."/>
            <person name="Lee S."/>
            <person name="Talag J."/>
            <person name="Rajasekar S."/>
            <person name="Welchert J."/>
            <person name="Hsing Y.-I."/>
            <person name="Wing R.A."/>
        </authorList>
    </citation>
    <scope>NUCLEOTIDE SEQUENCE [LARGE SCALE GENOMIC DNA]</scope>
    <source>
        <strain evidence="1">SL10</strain>
    </source>
</reference>
<keyword evidence="2" id="KW-1185">Reference proteome</keyword>
<evidence type="ECO:0000313" key="2">
    <source>
        <dbReference type="Proteomes" id="UP000006591"/>
    </source>
</evidence>
<dbReference type="Proteomes" id="UP000006591">
    <property type="component" value="Chromosome 8"/>
</dbReference>
<dbReference type="Gramene" id="ONIVA08G10760.1">
    <property type="protein sequence ID" value="ONIVA08G10760.1"/>
    <property type="gene ID" value="ONIVA08G10760"/>
</dbReference>
<reference evidence="1" key="1">
    <citation type="submission" date="2015-04" db="UniProtKB">
        <authorList>
            <consortium name="EnsemblPlants"/>
        </authorList>
    </citation>
    <scope>IDENTIFICATION</scope>
    <source>
        <strain evidence="1">SL10</strain>
    </source>
</reference>
<sequence>MPSKRYKLQDIIAYSVTGHIVPGDETRPWQSPGGGGGMHGGWVEEAAAAAATDPPVRRGFLRWNNRYAGLVVTAPVHVPVSSSCHVNVFVCFCVFVP</sequence>
<organism evidence="1">
    <name type="scientific">Oryza nivara</name>
    <name type="common">Indian wild rice</name>
    <name type="synonym">Oryza sativa f. spontanea</name>
    <dbReference type="NCBI Taxonomy" id="4536"/>
    <lineage>
        <taxon>Eukaryota</taxon>
        <taxon>Viridiplantae</taxon>
        <taxon>Streptophyta</taxon>
        <taxon>Embryophyta</taxon>
        <taxon>Tracheophyta</taxon>
        <taxon>Spermatophyta</taxon>
        <taxon>Magnoliopsida</taxon>
        <taxon>Liliopsida</taxon>
        <taxon>Poales</taxon>
        <taxon>Poaceae</taxon>
        <taxon>BOP clade</taxon>
        <taxon>Oryzoideae</taxon>
        <taxon>Oryzeae</taxon>
        <taxon>Oryzinae</taxon>
        <taxon>Oryza</taxon>
    </lineage>
</organism>
<dbReference type="HOGENOM" id="CLU_2350342_0_0_1"/>
<evidence type="ECO:0000313" key="1">
    <source>
        <dbReference type="EnsemblPlants" id="ONIVA08G10760.1"/>
    </source>
</evidence>
<name>A0A0E0IA26_ORYNI</name>
<accession>A0A0E0IA26</accession>
<dbReference type="EnsemblPlants" id="ONIVA08G10760.1">
    <property type="protein sequence ID" value="ONIVA08G10760.1"/>
    <property type="gene ID" value="ONIVA08G10760"/>
</dbReference>
<protein>
    <submittedName>
        <fullName evidence="1">Uncharacterized protein</fullName>
    </submittedName>
</protein>
<proteinExistence type="predicted"/>